<dbReference type="STRING" id="308853.SAMN05421752_11067"/>
<evidence type="ECO:0000256" key="3">
    <source>
        <dbReference type="ARBA" id="ARBA00023163"/>
    </source>
</evidence>
<dbReference type="PROSITE" id="PS51118">
    <property type="entry name" value="HTH_HXLR"/>
    <property type="match status" value="1"/>
</dbReference>
<protein>
    <submittedName>
        <fullName evidence="5">Transcriptional regulator, HxlR family</fullName>
    </submittedName>
</protein>
<keyword evidence="1" id="KW-0805">Transcription regulation</keyword>
<dbReference type="Pfam" id="PF01638">
    <property type="entry name" value="HxlR"/>
    <property type="match status" value="1"/>
</dbReference>
<evidence type="ECO:0000256" key="2">
    <source>
        <dbReference type="ARBA" id="ARBA00023125"/>
    </source>
</evidence>
<organism evidence="5 6">
    <name type="scientific">Natronorubrum thiooxidans</name>
    <dbReference type="NCBI Taxonomy" id="308853"/>
    <lineage>
        <taxon>Archaea</taxon>
        <taxon>Methanobacteriati</taxon>
        <taxon>Methanobacteriota</taxon>
        <taxon>Stenosarchaea group</taxon>
        <taxon>Halobacteria</taxon>
        <taxon>Halobacteriales</taxon>
        <taxon>Natrialbaceae</taxon>
        <taxon>Natronorubrum</taxon>
    </lineage>
</organism>
<accession>A0A1N7G7F8</accession>
<evidence type="ECO:0000256" key="1">
    <source>
        <dbReference type="ARBA" id="ARBA00023015"/>
    </source>
</evidence>
<dbReference type="InterPro" id="IPR011006">
    <property type="entry name" value="CheY-like_superfamily"/>
</dbReference>
<sequence length="274" mass="30497">MTAASGVRDETALAVLALLSRKWHPRIVMALLDDGPLGFNELHDSLDGISGKVLSQNVESLREHGLISRIVVNESPLRVEYDITDAGAELEPVFETLAGWGDHHLNASKPKIVIADRDSRLTELYQQWLDSEAIVYGVHDERTLREALDHTIDVVVYDRQFAAEGPARVDELARHANNACRTVLLTADRPGLDLVDVRCDTIVRKPVSKPTFLETVNTQLERVGQPPTERTYHALLEKRTALEAAYTAAALEQSEQYHILCDRLDQLSSSSSDE</sequence>
<reference evidence="6" key="1">
    <citation type="submission" date="2017-01" db="EMBL/GenBank/DDBJ databases">
        <authorList>
            <person name="Varghese N."/>
            <person name="Submissions S."/>
        </authorList>
    </citation>
    <scope>NUCLEOTIDE SEQUENCE [LARGE SCALE GENOMIC DNA]</scope>
    <source>
        <strain evidence="6">type strain: HArc-</strain>
    </source>
</reference>
<feature type="domain" description="HTH hxlR-type" evidence="4">
    <location>
        <begin position="10"/>
        <end position="109"/>
    </location>
</feature>
<dbReference type="AlphaFoldDB" id="A0A1N7G7F8"/>
<dbReference type="SUPFAM" id="SSF52172">
    <property type="entry name" value="CheY-like"/>
    <property type="match status" value="1"/>
</dbReference>
<dbReference type="PANTHER" id="PTHR33204">
    <property type="entry name" value="TRANSCRIPTIONAL REGULATOR, MARR FAMILY"/>
    <property type="match status" value="1"/>
</dbReference>
<keyword evidence="6" id="KW-1185">Reference proteome</keyword>
<gene>
    <name evidence="5" type="ORF">SAMN05421752_11067</name>
</gene>
<keyword evidence="2" id="KW-0238">DNA-binding</keyword>
<evidence type="ECO:0000313" key="5">
    <source>
        <dbReference type="EMBL" id="SIS08511.1"/>
    </source>
</evidence>
<dbReference type="InterPro" id="IPR036390">
    <property type="entry name" value="WH_DNA-bd_sf"/>
</dbReference>
<proteinExistence type="predicted"/>
<dbReference type="InterPro" id="IPR036388">
    <property type="entry name" value="WH-like_DNA-bd_sf"/>
</dbReference>
<keyword evidence="3" id="KW-0804">Transcription</keyword>
<dbReference type="RefSeq" id="WP_076609896.1">
    <property type="nucleotide sequence ID" value="NZ_FTNR01000010.1"/>
</dbReference>
<dbReference type="SUPFAM" id="SSF46785">
    <property type="entry name" value="Winged helix' DNA-binding domain"/>
    <property type="match status" value="1"/>
</dbReference>
<dbReference type="Gene3D" id="1.10.10.10">
    <property type="entry name" value="Winged helix-like DNA-binding domain superfamily/Winged helix DNA-binding domain"/>
    <property type="match status" value="1"/>
</dbReference>
<dbReference type="GO" id="GO:0003677">
    <property type="term" value="F:DNA binding"/>
    <property type="evidence" value="ECO:0007669"/>
    <property type="project" value="UniProtKB-KW"/>
</dbReference>
<dbReference type="Pfam" id="PF08663">
    <property type="entry name" value="HalX"/>
    <property type="match status" value="1"/>
</dbReference>
<evidence type="ECO:0000313" key="6">
    <source>
        <dbReference type="Proteomes" id="UP000185936"/>
    </source>
</evidence>
<dbReference type="EMBL" id="FTNR01000010">
    <property type="protein sequence ID" value="SIS08511.1"/>
    <property type="molecule type" value="Genomic_DNA"/>
</dbReference>
<name>A0A1N7G7F8_9EURY</name>
<evidence type="ECO:0000259" key="4">
    <source>
        <dbReference type="PROSITE" id="PS51118"/>
    </source>
</evidence>
<dbReference type="InterPro" id="IPR002577">
    <property type="entry name" value="HTH_HxlR"/>
</dbReference>
<dbReference type="PANTHER" id="PTHR33204:SF18">
    <property type="entry name" value="TRANSCRIPTIONAL REGULATORY PROTEIN"/>
    <property type="match status" value="1"/>
</dbReference>
<dbReference type="InterPro" id="IPR013971">
    <property type="entry name" value="HalX_domain"/>
</dbReference>
<dbReference type="OrthoDB" id="10490at2157"/>
<dbReference type="Proteomes" id="UP000185936">
    <property type="component" value="Unassembled WGS sequence"/>
</dbReference>